<dbReference type="InterPro" id="IPR000383">
    <property type="entry name" value="Xaa-Pro-like_dom"/>
</dbReference>
<dbReference type="Gene3D" id="1.10.3020.10">
    <property type="entry name" value="alpha-amino acid ester hydrolase ( Helical cap domain)"/>
    <property type="match status" value="1"/>
</dbReference>
<reference evidence="3 4" key="1">
    <citation type="submission" date="2023-03" db="EMBL/GenBank/DDBJ databases">
        <authorList>
            <person name="Menendez E."/>
            <person name="Kaur S."/>
            <person name="Flores-Felix J.D."/>
            <person name="diCenzo G.C."/>
            <person name="Peix A."/>
            <person name="Velazquez E."/>
        </authorList>
    </citation>
    <scope>NUCLEOTIDE SEQUENCE [LARGE SCALE GENOMIC DNA]</scope>
    <source>
        <strain evidence="3 4">CCBAU 71714</strain>
        <plasmid evidence="3 4">pSkuCCBAU71714a</plasmid>
    </source>
</reference>
<dbReference type="Pfam" id="PF08530">
    <property type="entry name" value="PepX_C"/>
    <property type="match status" value="1"/>
</dbReference>
<dbReference type="RefSeq" id="WP_164831290.1">
    <property type="nucleotide sequence ID" value="NZ_CP120366.1"/>
</dbReference>
<evidence type="ECO:0000259" key="2">
    <source>
        <dbReference type="SMART" id="SM00939"/>
    </source>
</evidence>
<dbReference type="Pfam" id="PF02129">
    <property type="entry name" value="Peptidase_S15"/>
    <property type="match status" value="1"/>
</dbReference>
<gene>
    <name evidence="3" type="ORF">PZL22_006038</name>
</gene>
<sequence length="608" mass="67936">MTDVAPAFAAVLAGETSTPPIHAEDSIRIETQWVTMRDGIRLATHLHMPPVTPAPCIAMRTPYGRSAYAAIATTLCQRGYAVACQDVRGTGESEPDTWDFYIYEWEDSFDFVEWITRQVWYNGFIGSLGGSYDGATQFCMAAHPMMTAIAPEVAGLGVAPSHGVRFHMYVNAYSRTVGKGNDKVPLSEAEMEVRMQQETLASGYFDEPMDVPLPKALLSYFPELSKIPSSKRKQWLWTAYNKLEAGKRAALLRIALGENCIASDSTTKLNFLFGHEIDPDALLFPRENTKQLCEAIHAPALMITGWYDWCLGDTLFSWEQLISHGTEAVRRESRLLITPTAHNKPGYHEGEERSPALQRIYRKDSELLQFWYRAMKDRNVAALPPVTYYLMGANEWRTCSVWPPREVEWRNLYLVSEGALAWIAATESASDSYVYDPDDPTPTIGGSILSNTYRPGSVDISAVQDRSDVLTFTTPVLSEYVDVVGPITLVLYASTSALETDFFGRISDVFPDGRAIQLQSGVLRTRYRDSEPSVLEPRAVYRFEIDLWATANRFAAGHRLRLDISSADFPKFQRNRNRGGTPGSSIKATQTVFHGGECSSHLRIPVLS</sequence>
<geneLocation type="plasmid" evidence="3 4">
    <name>pSkuCCBAU71714a</name>
</geneLocation>
<dbReference type="InterPro" id="IPR005674">
    <property type="entry name" value="CocE/Ser_esterase"/>
</dbReference>
<dbReference type="SUPFAM" id="SSF49785">
    <property type="entry name" value="Galactose-binding domain-like"/>
    <property type="match status" value="1"/>
</dbReference>
<dbReference type="InterPro" id="IPR013736">
    <property type="entry name" value="Xaa-Pro_dipept_C"/>
</dbReference>
<feature type="domain" description="Xaa-Pro dipeptidyl-peptidase C-terminal" evidence="2">
    <location>
        <begin position="368"/>
        <end position="603"/>
    </location>
</feature>
<dbReference type="NCBIfam" id="TIGR00976">
    <property type="entry name" value="CocE_NonD"/>
    <property type="match status" value="2"/>
</dbReference>
<dbReference type="Gene3D" id="3.40.50.1820">
    <property type="entry name" value="alpha/beta hydrolase"/>
    <property type="match status" value="2"/>
</dbReference>
<keyword evidence="1 3" id="KW-0378">Hydrolase</keyword>
<accession>A0ABY8TD77</accession>
<keyword evidence="4" id="KW-1185">Reference proteome</keyword>
<dbReference type="Gene3D" id="2.60.120.260">
    <property type="entry name" value="Galactose-binding domain-like"/>
    <property type="match status" value="1"/>
</dbReference>
<dbReference type="SUPFAM" id="SSF53474">
    <property type="entry name" value="alpha/beta-Hydrolases"/>
    <property type="match status" value="1"/>
</dbReference>
<evidence type="ECO:0000313" key="3">
    <source>
        <dbReference type="EMBL" id="WHS95868.1"/>
    </source>
</evidence>
<dbReference type="InterPro" id="IPR008979">
    <property type="entry name" value="Galactose-bd-like_sf"/>
</dbReference>
<proteinExistence type="predicted"/>
<keyword evidence="3" id="KW-0614">Plasmid</keyword>
<dbReference type="InterPro" id="IPR029058">
    <property type="entry name" value="AB_hydrolase_fold"/>
</dbReference>
<evidence type="ECO:0000313" key="4">
    <source>
        <dbReference type="Proteomes" id="UP001233264"/>
    </source>
</evidence>
<protein>
    <submittedName>
        <fullName evidence="3">CocE/NonD family hydrolase</fullName>
    </submittedName>
</protein>
<dbReference type="Proteomes" id="UP001233264">
    <property type="component" value="Plasmid pSkuCCBAU71714a"/>
</dbReference>
<name>A0ABY8TD77_9HYPH</name>
<dbReference type="EMBL" id="CP120366">
    <property type="protein sequence ID" value="WHS95868.1"/>
    <property type="molecule type" value="Genomic_DNA"/>
</dbReference>
<dbReference type="SMART" id="SM00939">
    <property type="entry name" value="PepX_C"/>
    <property type="match status" value="1"/>
</dbReference>
<dbReference type="GO" id="GO:0016787">
    <property type="term" value="F:hydrolase activity"/>
    <property type="evidence" value="ECO:0007669"/>
    <property type="project" value="UniProtKB-KW"/>
</dbReference>
<evidence type="ECO:0000256" key="1">
    <source>
        <dbReference type="ARBA" id="ARBA00022801"/>
    </source>
</evidence>
<organism evidence="3 4">
    <name type="scientific">Sinorhizobium kummerowiae</name>
    <dbReference type="NCBI Taxonomy" id="158892"/>
    <lineage>
        <taxon>Bacteria</taxon>
        <taxon>Pseudomonadati</taxon>
        <taxon>Pseudomonadota</taxon>
        <taxon>Alphaproteobacteria</taxon>
        <taxon>Hyphomicrobiales</taxon>
        <taxon>Rhizobiaceae</taxon>
        <taxon>Sinorhizobium/Ensifer group</taxon>
        <taxon>Sinorhizobium</taxon>
    </lineage>
</organism>